<evidence type="ECO:0000256" key="3">
    <source>
        <dbReference type="ARBA" id="ARBA00005176"/>
    </source>
</evidence>
<dbReference type="Pfam" id="PF00202">
    <property type="entry name" value="Aminotran_3"/>
    <property type="match status" value="1"/>
</dbReference>
<dbReference type="EC" id="2.6.1.19" evidence="6"/>
<dbReference type="GO" id="GO:0042802">
    <property type="term" value="F:identical protein binding"/>
    <property type="evidence" value="ECO:0007669"/>
    <property type="project" value="TreeGrafter"/>
</dbReference>
<dbReference type="RefSeq" id="WP_235052905.1">
    <property type="nucleotide sequence ID" value="NZ_JAKFHA010000008.1"/>
</dbReference>
<evidence type="ECO:0000256" key="16">
    <source>
        <dbReference type="RuleBase" id="RU003560"/>
    </source>
</evidence>
<evidence type="ECO:0000256" key="8">
    <source>
        <dbReference type="ARBA" id="ARBA00022679"/>
    </source>
</evidence>
<evidence type="ECO:0000256" key="14">
    <source>
        <dbReference type="ARBA" id="ARBA00048021"/>
    </source>
</evidence>
<dbReference type="InterPro" id="IPR015421">
    <property type="entry name" value="PyrdxlP-dep_Trfase_major"/>
</dbReference>
<dbReference type="EC" id="2.6.1.22" evidence="5"/>
<dbReference type="GO" id="GO:0047298">
    <property type="term" value="F:(S)-3-amino-2-methylpropionate transaminase activity"/>
    <property type="evidence" value="ECO:0007669"/>
    <property type="project" value="UniProtKB-EC"/>
</dbReference>
<protein>
    <recommendedName>
        <fullName evidence="12">(S)-3-amino-2-methylpropionate transaminase</fullName>
        <ecNumber evidence="6">2.6.1.19</ecNumber>
        <ecNumber evidence="5">2.6.1.22</ecNumber>
    </recommendedName>
    <alternativeName>
        <fullName evidence="13">GABA aminotransferase</fullName>
    </alternativeName>
    <alternativeName>
        <fullName evidence="11">Gamma-amino-N-butyrate transaminase</fullName>
    </alternativeName>
    <alternativeName>
        <fullName evidence="15">Glutamate:succinic semialdehyde transaminase</fullName>
    </alternativeName>
    <alternativeName>
        <fullName evidence="10">L-AIBAT</fullName>
    </alternativeName>
</protein>
<dbReference type="CDD" id="cd00610">
    <property type="entry name" value="OAT_like"/>
    <property type="match status" value="1"/>
</dbReference>
<comment type="pathway">
    <text evidence="3">Amino-acid degradation; 4-aminobutanoate degradation.</text>
</comment>
<comment type="catalytic activity">
    <reaction evidence="14">
        <text>4-aminobutanoate + 2-oxoglutarate = succinate semialdehyde + L-glutamate</text>
        <dbReference type="Rhea" id="RHEA:23352"/>
        <dbReference type="ChEBI" id="CHEBI:16810"/>
        <dbReference type="ChEBI" id="CHEBI:29985"/>
        <dbReference type="ChEBI" id="CHEBI:57706"/>
        <dbReference type="ChEBI" id="CHEBI:59888"/>
        <dbReference type="EC" id="2.6.1.19"/>
    </reaction>
</comment>
<dbReference type="Gene3D" id="3.90.1150.10">
    <property type="entry name" value="Aspartate Aminotransferase, domain 1"/>
    <property type="match status" value="1"/>
</dbReference>
<dbReference type="Proteomes" id="UP001165378">
    <property type="component" value="Unassembled WGS sequence"/>
</dbReference>
<reference evidence="17" key="1">
    <citation type="submission" date="2022-01" db="EMBL/GenBank/DDBJ databases">
        <title>Genome-Based Taxonomic Classification of the Phylum Actinobacteria.</title>
        <authorList>
            <person name="Gao Y."/>
        </authorList>
    </citation>
    <scope>NUCLEOTIDE SEQUENCE</scope>
    <source>
        <strain evidence="17">KLBMP 8922</strain>
    </source>
</reference>
<dbReference type="InterPro" id="IPR015422">
    <property type="entry name" value="PyrdxlP-dep_Trfase_small"/>
</dbReference>
<evidence type="ECO:0000256" key="10">
    <source>
        <dbReference type="ARBA" id="ARBA00029760"/>
    </source>
</evidence>
<evidence type="ECO:0000256" key="2">
    <source>
        <dbReference type="ARBA" id="ARBA00001933"/>
    </source>
</evidence>
<dbReference type="PANTHER" id="PTHR11986">
    <property type="entry name" value="AMINOTRANSFERASE CLASS III"/>
    <property type="match status" value="1"/>
</dbReference>
<comment type="cofactor">
    <cofactor evidence="2">
        <name>pyridoxal 5'-phosphate</name>
        <dbReference type="ChEBI" id="CHEBI:597326"/>
    </cofactor>
</comment>
<organism evidence="17 18">
    <name type="scientific">Yinghuangia soli</name>
    <dbReference type="NCBI Taxonomy" id="2908204"/>
    <lineage>
        <taxon>Bacteria</taxon>
        <taxon>Bacillati</taxon>
        <taxon>Actinomycetota</taxon>
        <taxon>Actinomycetes</taxon>
        <taxon>Kitasatosporales</taxon>
        <taxon>Streptomycetaceae</taxon>
        <taxon>Yinghuangia</taxon>
    </lineage>
</organism>
<evidence type="ECO:0000313" key="18">
    <source>
        <dbReference type="Proteomes" id="UP001165378"/>
    </source>
</evidence>
<dbReference type="GO" id="GO:0030170">
    <property type="term" value="F:pyridoxal phosphate binding"/>
    <property type="evidence" value="ECO:0007669"/>
    <property type="project" value="InterPro"/>
</dbReference>
<evidence type="ECO:0000256" key="9">
    <source>
        <dbReference type="ARBA" id="ARBA00022898"/>
    </source>
</evidence>
<dbReference type="PANTHER" id="PTHR11986:SF79">
    <property type="entry name" value="ACETYLORNITHINE AMINOTRANSFERASE, MITOCHONDRIAL"/>
    <property type="match status" value="1"/>
</dbReference>
<name>A0AA41U0L9_9ACTN</name>
<dbReference type="AlphaFoldDB" id="A0AA41U0L9"/>
<gene>
    <name evidence="17" type="ORF">LZ495_16155</name>
</gene>
<keyword evidence="18" id="KW-1185">Reference proteome</keyword>
<dbReference type="EMBL" id="JAKFHA010000008">
    <property type="protein sequence ID" value="MCF2528736.1"/>
    <property type="molecule type" value="Genomic_DNA"/>
</dbReference>
<dbReference type="InterPro" id="IPR049704">
    <property type="entry name" value="Aminotrans_3_PPA_site"/>
</dbReference>
<comment type="caution">
    <text evidence="17">The sequence shown here is derived from an EMBL/GenBank/DDBJ whole genome shotgun (WGS) entry which is preliminary data.</text>
</comment>
<sequence>MSATPTLVTPAATLSGVWSRITQLNVVSGSGAWVETVEGERYLDFTAGIAVCSTGHAHPRVVEAIRTQAGRIVHAQVNCYQHDLLAPLADRLAELTPPAIEQFFFSNSGAEAVEAAVKLAKQATGRTGVVVFQGSFHGRTHLTAAMTTSKAVYRVHAQPLPAGVFVAPFPSLVGRAEADADAEVARCLDGLRELLETTCHPSDIAAFVIEPVQGEGGYRPVPAAFLRGLREICDAHGILLVADEVQTGFGRTGTMFAIEHYDVEPDVMVLAKGMASGMPLSAVGARASVMSAWVPGSHGGTYGGNAVACAAALATIDVLTEPGAPEHVRDLGDALRDALLGLRAAHPEAVVDVRGLGLMLAVEFADPAVTARIVAACLARRLILTTAGARGAAIRWMPPLVVTRAELDQAIGIFAAAVAEALAD</sequence>
<evidence type="ECO:0000256" key="6">
    <source>
        <dbReference type="ARBA" id="ARBA00012912"/>
    </source>
</evidence>
<evidence type="ECO:0000256" key="15">
    <source>
        <dbReference type="ARBA" id="ARBA00050054"/>
    </source>
</evidence>
<comment type="catalytic activity">
    <reaction evidence="1">
        <text>(S)-3-amino-2-methylpropanoate + 2-oxoglutarate = 2-methyl-3-oxopropanoate + L-glutamate</text>
        <dbReference type="Rhea" id="RHEA:13993"/>
        <dbReference type="ChEBI" id="CHEBI:16810"/>
        <dbReference type="ChEBI" id="CHEBI:29985"/>
        <dbReference type="ChEBI" id="CHEBI:57700"/>
        <dbReference type="ChEBI" id="CHEBI:58655"/>
        <dbReference type="EC" id="2.6.1.22"/>
    </reaction>
</comment>
<evidence type="ECO:0000256" key="11">
    <source>
        <dbReference type="ARBA" id="ARBA00030204"/>
    </source>
</evidence>
<comment type="similarity">
    <text evidence="4 16">Belongs to the class-III pyridoxal-phosphate-dependent aminotransferase family.</text>
</comment>
<evidence type="ECO:0000256" key="12">
    <source>
        <dbReference type="ARBA" id="ARBA00030857"/>
    </source>
</evidence>
<dbReference type="PIRSF" id="PIRSF000521">
    <property type="entry name" value="Transaminase_4ab_Lys_Orn"/>
    <property type="match status" value="1"/>
</dbReference>
<dbReference type="InterPro" id="IPR015424">
    <property type="entry name" value="PyrdxlP-dep_Trfase"/>
</dbReference>
<evidence type="ECO:0000313" key="17">
    <source>
        <dbReference type="EMBL" id="MCF2528736.1"/>
    </source>
</evidence>
<accession>A0AA41U0L9</accession>
<evidence type="ECO:0000256" key="7">
    <source>
        <dbReference type="ARBA" id="ARBA00022576"/>
    </source>
</evidence>
<keyword evidence="8" id="KW-0808">Transferase</keyword>
<evidence type="ECO:0000256" key="1">
    <source>
        <dbReference type="ARBA" id="ARBA00001750"/>
    </source>
</evidence>
<evidence type="ECO:0000256" key="13">
    <source>
        <dbReference type="ARBA" id="ARBA00031787"/>
    </source>
</evidence>
<evidence type="ECO:0000256" key="5">
    <source>
        <dbReference type="ARBA" id="ARBA00012876"/>
    </source>
</evidence>
<dbReference type="InterPro" id="IPR005814">
    <property type="entry name" value="Aminotrans_3"/>
</dbReference>
<dbReference type="FunFam" id="3.40.640.10:FF:000013">
    <property type="entry name" value="4-aminobutyrate aminotransferase"/>
    <property type="match status" value="1"/>
</dbReference>
<dbReference type="InterPro" id="IPR050103">
    <property type="entry name" value="Class-III_PLP-dep_AT"/>
</dbReference>
<keyword evidence="7 17" id="KW-0032">Aminotransferase</keyword>
<dbReference type="PROSITE" id="PS00600">
    <property type="entry name" value="AA_TRANSFER_CLASS_3"/>
    <property type="match status" value="1"/>
</dbReference>
<dbReference type="GO" id="GO:0034386">
    <property type="term" value="F:4-aminobutyrate:2-oxoglutarate transaminase activity"/>
    <property type="evidence" value="ECO:0007669"/>
    <property type="project" value="UniProtKB-EC"/>
</dbReference>
<keyword evidence="9 16" id="KW-0663">Pyridoxal phosphate</keyword>
<dbReference type="SUPFAM" id="SSF53383">
    <property type="entry name" value="PLP-dependent transferases"/>
    <property type="match status" value="1"/>
</dbReference>
<proteinExistence type="inferred from homology"/>
<dbReference type="Gene3D" id="3.40.640.10">
    <property type="entry name" value="Type I PLP-dependent aspartate aminotransferase-like (Major domain)"/>
    <property type="match status" value="1"/>
</dbReference>
<evidence type="ECO:0000256" key="4">
    <source>
        <dbReference type="ARBA" id="ARBA00008954"/>
    </source>
</evidence>